<evidence type="ECO:0000256" key="7">
    <source>
        <dbReference type="ARBA" id="ARBA00047943"/>
    </source>
</evidence>
<dbReference type="CDD" id="cd02440">
    <property type="entry name" value="AdoMet_MTases"/>
    <property type="match status" value="1"/>
</dbReference>
<keyword evidence="1" id="KW-0808">Transferase</keyword>
<evidence type="ECO:0000256" key="4">
    <source>
        <dbReference type="ARBA" id="ARBA00034521"/>
    </source>
</evidence>
<comment type="caution">
    <text evidence="10">The sequence shown here is derived from an EMBL/GenBank/DDBJ whole genome shotgun (WGS) entry which is preliminary data.</text>
</comment>
<evidence type="ECO:0000256" key="5">
    <source>
        <dbReference type="ARBA" id="ARBA00034545"/>
    </source>
</evidence>
<evidence type="ECO:0000256" key="8">
    <source>
        <dbReference type="ARBA" id="ARBA00048428"/>
    </source>
</evidence>
<dbReference type="EMBL" id="JANIEX010000053">
    <property type="protein sequence ID" value="KAJ3574912.1"/>
    <property type="molecule type" value="Genomic_DNA"/>
</dbReference>
<organism evidence="10 11">
    <name type="scientific">Leucocoprinus birnbaumii</name>
    <dbReference type="NCBI Taxonomy" id="56174"/>
    <lineage>
        <taxon>Eukaryota</taxon>
        <taxon>Fungi</taxon>
        <taxon>Dikarya</taxon>
        <taxon>Basidiomycota</taxon>
        <taxon>Agaricomycotina</taxon>
        <taxon>Agaricomycetes</taxon>
        <taxon>Agaricomycetidae</taxon>
        <taxon>Agaricales</taxon>
        <taxon>Agaricineae</taxon>
        <taxon>Agaricaceae</taxon>
        <taxon>Leucocoprinus</taxon>
    </lineage>
</organism>
<dbReference type="InterPro" id="IPR036873">
    <property type="entry name" value="Rhodanese-like_dom_sf"/>
</dbReference>
<dbReference type="PANTHER" id="PTHR43675">
    <property type="entry name" value="ARSENITE METHYLTRANSFERASE"/>
    <property type="match status" value="1"/>
</dbReference>
<dbReference type="SUPFAM" id="SSF53335">
    <property type="entry name" value="S-adenosyl-L-methionine-dependent methyltransferases"/>
    <property type="match status" value="1"/>
</dbReference>
<dbReference type="PANTHER" id="PTHR43675:SF8">
    <property type="entry name" value="ARSENITE METHYLTRANSFERASE"/>
    <property type="match status" value="1"/>
</dbReference>
<proteinExistence type="inferred from homology"/>
<comment type="catalytic activity">
    <reaction evidence="8">
        <text>arsenic triglutathione + 3 [thioredoxin]-dithiol + 3 S-adenosyl-L-methionine = trimethylarsine + 3 [thioredoxin]-disulfide + 3 glutathione + 3 S-adenosyl-L-homocysteine + 3 H(+)</text>
        <dbReference type="Rhea" id="RHEA:69432"/>
        <dbReference type="Rhea" id="RHEA-COMP:10698"/>
        <dbReference type="Rhea" id="RHEA-COMP:10700"/>
        <dbReference type="ChEBI" id="CHEBI:15378"/>
        <dbReference type="ChEBI" id="CHEBI:27130"/>
        <dbReference type="ChEBI" id="CHEBI:29950"/>
        <dbReference type="ChEBI" id="CHEBI:50058"/>
        <dbReference type="ChEBI" id="CHEBI:57856"/>
        <dbReference type="ChEBI" id="CHEBI:57925"/>
        <dbReference type="ChEBI" id="CHEBI:59789"/>
        <dbReference type="ChEBI" id="CHEBI:183640"/>
        <dbReference type="EC" id="2.1.1.137"/>
    </reaction>
</comment>
<sequence length="396" mass="42862">MSSDDIINLVNAVYSDRARTGVDKACNYIFEALSDLAYSARTLALDVGPLSQLRGLKVGEVVLDLGSGGGIDVLLAAEQIGPSGVAVGLDSSEDMIALARQNAKAKGVKPPHVAFAKASLDKELPIESSSVDCVLSNCVVNLLPGDGKSKLMKEVFRVLKPGGRLHLADVVATREIPEDIKSDMTNYVNCVSGAISRDEYQRILQDAAFVDISLTNLAKDLTACCSGTPPRQGCNQSSCGSQKPSTKIAFNPNDFVASYQISAWKPRDPADPVSSTVLKNWWYAYPDVMSIPDAMTAEEVAALIRDPTKSSKKVTVVDVRRNDHAGGHVRGSVQCPAQTFYEDAPELKRTWTPLRWYQDYLNSIENTSSKAYVMAGGIKGWLSKFKGEEDLVDYDS</sequence>
<dbReference type="Proteomes" id="UP001213000">
    <property type="component" value="Unassembled WGS sequence"/>
</dbReference>
<dbReference type="AlphaFoldDB" id="A0AAD5YVU0"/>
<protein>
    <recommendedName>
        <fullName evidence="5">Arsenite methyltransferase</fullName>
        <ecNumber evidence="4">2.1.1.137</ecNumber>
    </recommendedName>
</protein>
<dbReference type="GO" id="GO:0030791">
    <property type="term" value="F:arsenite methyltransferase activity"/>
    <property type="evidence" value="ECO:0007669"/>
    <property type="project" value="UniProtKB-EC"/>
</dbReference>
<feature type="domain" description="Methyltransferase" evidence="9">
    <location>
        <begin position="57"/>
        <end position="207"/>
    </location>
</feature>
<evidence type="ECO:0000313" key="10">
    <source>
        <dbReference type="EMBL" id="KAJ3574912.1"/>
    </source>
</evidence>
<evidence type="ECO:0000313" key="11">
    <source>
        <dbReference type="Proteomes" id="UP001213000"/>
    </source>
</evidence>
<dbReference type="InterPro" id="IPR029063">
    <property type="entry name" value="SAM-dependent_MTases_sf"/>
</dbReference>
<comment type="similarity">
    <text evidence="3">Belongs to the methyltransferase superfamily. Arsenite methyltransferase family.</text>
</comment>
<accession>A0AAD5YVU0</accession>
<reference evidence="10" key="1">
    <citation type="submission" date="2022-07" db="EMBL/GenBank/DDBJ databases">
        <title>Genome Sequence of Leucocoprinus birnbaumii.</title>
        <authorList>
            <person name="Buettner E."/>
        </authorList>
    </citation>
    <scope>NUCLEOTIDE SEQUENCE</scope>
    <source>
        <strain evidence="10">VT141</strain>
    </source>
</reference>
<keyword evidence="2" id="KW-0949">S-adenosyl-L-methionine</keyword>
<comment type="catalytic activity">
    <reaction evidence="6">
        <text>arsenic triglutathione + [thioredoxin]-dithiol + S-adenosyl-L-methionine + 2 H2O = methylarsonous acid + [thioredoxin]-disulfide + 3 glutathione + S-adenosyl-L-homocysteine + H(+)</text>
        <dbReference type="Rhea" id="RHEA:69460"/>
        <dbReference type="Rhea" id="RHEA-COMP:10698"/>
        <dbReference type="Rhea" id="RHEA-COMP:10700"/>
        <dbReference type="ChEBI" id="CHEBI:15377"/>
        <dbReference type="ChEBI" id="CHEBI:15378"/>
        <dbReference type="ChEBI" id="CHEBI:17826"/>
        <dbReference type="ChEBI" id="CHEBI:29950"/>
        <dbReference type="ChEBI" id="CHEBI:50058"/>
        <dbReference type="ChEBI" id="CHEBI:57856"/>
        <dbReference type="ChEBI" id="CHEBI:57925"/>
        <dbReference type="ChEBI" id="CHEBI:59789"/>
        <dbReference type="ChEBI" id="CHEBI:183640"/>
        <dbReference type="EC" id="2.1.1.137"/>
    </reaction>
</comment>
<dbReference type="Pfam" id="PF13847">
    <property type="entry name" value="Methyltransf_31"/>
    <property type="match status" value="1"/>
</dbReference>
<dbReference type="InterPro" id="IPR025714">
    <property type="entry name" value="Methyltranfer_dom"/>
</dbReference>
<dbReference type="Gene3D" id="3.40.50.150">
    <property type="entry name" value="Vaccinia Virus protein VP39"/>
    <property type="match status" value="1"/>
</dbReference>
<keyword evidence="11" id="KW-1185">Reference proteome</keyword>
<dbReference type="Gene3D" id="3.40.250.10">
    <property type="entry name" value="Rhodanese-like domain"/>
    <property type="match status" value="1"/>
</dbReference>
<evidence type="ECO:0000256" key="1">
    <source>
        <dbReference type="ARBA" id="ARBA00022679"/>
    </source>
</evidence>
<dbReference type="EC" id="2.1.1.137" evidence="4"/>
<dbReference type="InterPro" id="IPR026669">
    <property type="entry name" value="Arsenite_MeTrfase-like"/>
</dbReference>
<name>A0AAD5YVU0_9AGAR</name>
<evidence type="ECO:0000256" key="2">
    <source>
        <dbReference type="ARBA" id="ARBA00022691"/>
    </source>
</evidence>
<comment type="catalytic activity">
    <reaction evidence="7">
        <text>arsenic triglutathione + 2 [thioredoxin]-dithiol + 2 S-adenosyl-L-methionine + H2O = dimethylarsinous acid + 2 [thioredoxin]-disulfide + 3 glutathione + 2 S-adenosyl-L-homocysteine + 2 H(+)</text>
        <dbReference type="Rhea" id="RHEA:69464"/>
        <dbReference type="Rhea" id="RHEA-COMP:10698"/>
        <dbReference type="Rhea" id="RHEA-COMP:10700"/>
        <dbReference type="ChEBI" id="CHEBI:15377"/>
        <dbReference type="ChEBI" id="CHEBI:15378"/>
        <dbReference type="ChEBI" id="CHEBI:23808"/>
        <dbReference type="ChEBI" id="CHEBI:29950"/>
        <dbReference type="ChEBI" id="CHEBI:50058"/>
        <dbReference type="ChEBI" id="CHEBI:57856"/>
        <dbReference type="ChEBI" id="CHEBI:57925"/>
        <dbReference type="ChEBI" id="CHEBI:59789"/>
        <dbReference type="ChEBI" id="CHEBI:183640"/>
        <dbReference type="EC" id="2.1.1.137"/>
    </reaction>
</comment>
<evidence type="ECO:0000259" key="9">
    <source>
        <dbReference type="Pfam" id="PF13847"/>
    </source>
</evidence>
<evidence type="ECO:0000256" key="3">
    <source>
        <dbReference type="ARBA" id="ARBA00034487"/>
    </source>
</evidence>
<evidence type="ECO:0000256" key="6">
    <source>
        <dbReference type="ARBA" id="ARBA00047941"/>
    </source>
</evidence>
<dbReference type="SUPFAM" id="SSF52821">
    <property type="entry name" value="Rhodanese/Cell cycle control phosphatase"/>
    <property type="match status" value="1"/>
</dbReference>
<gene>
    <name evidence="10" type="ORF">NP233_g1432</name>
</gene>